<dbReference type="CDD" id="cd06222">
    <property type="entry name" value="RNase_H_like"/>
    <property type="match status" value="1"/>
</dbReference>
<evidence type="ECO:0000313" key="2">
    <source>
        <dbReference type="EMBL" id="MCH90461.1"/>
    </source>
</evidence>
<protein>
    <submittedName>
        <fullName evidence="2">Putative non-LTR retroelement reverse transcriptase</fullName>
    </submittedName>
</protein>
<dbReference type="InterPro" id="IPR036397">
    <property type="entry name" value="RNaseH_sf"/>
</dbReference>
<dbReference type="InterPro" id="IPR053151">
    <property type="entry name" value="RNase_H-like"/>
</dbReference>
<comment type="caution">
    <text evidence="2">The sequence shown here is derived from an EMBL/GenBank/DDBJ whole genome shotgun (WGS) entry which is preliminary data.</text>
</comment>
<dbReference type="GO" id="GO:0003964">
    <property type="term" value="F:RNA-directed DNA polymerase activity"/>
    <property type="evidence" value="ECO:0007669"/>
    <property type="project" value="UniProtKB-KW"/>
</dbReference>
<dbReference type="AlphaFoldDB" id="A0A392MSL2"/>
<dbReference type="SUPFAM" id="SSF53098">
    <property type="entry name" value="Ribonuclease H-like"/>
    <property type="match status" value="1"/>
</dbReference>
<dbReference type="PANTHER" id="PTHR47723:SF19">
    <property type="entry name" value="POLYNUCLEOTIDYL TRANSFERASE, RIBONUCLEASE H-LIKE SUPERFAMILY PROTEIN"/>
    <property type="match status" value="1"/>
</dbReference>
<dbReference type="GO" id="GO:0003676">
    <property type="term" value="F:nucleic acid binding"/>
    <property type="evidence" value="ECO:0007669"/>
    <property type="project" value="InterPro"/>
</dbReference>
<reference evidence="2 3" key="1">
    <citation type="journal article" date="2018" name="Front. Plant Sci.">
        <title>Red Clover (Trifolium pratense) and Zigzag Clover (T. medium) - A Picture of Genomic Similarities and Differences.</title>
        <authorList>
            <person name="Dluhosova J."/>
            <person name="Istvanek J."/>
            <person name="Nedelnik J."/>
            <person name="Repkova J."/>
        </authorList>
    </citation>
    <scope>NUCLEOTIDE SEQUENCE [LARGE SCALE GENOMIC DNA]</scope>
    <source>
        <strain evidence="3">cv. 10/8</strain>
        <tissue evidence="2">Leaf</tissue>
    </source>
</reference>
<feature type="domain" description="RNase H type-1" evidence="1">
    <location>
        <begin position="61"/>
        <end position="153"/>
    </location>
</feature>
<dbReference type="InterPro" id="IPR002156">
    <property type="entry name" value="RNaseH_domain"/>
</dbReference>
<dbReference type="Gene3D" id="3.30.420.10">
    <property type="entry name" value="Ribonuclease H-like superfamily/Ribonuclease H"/>
    <property type="match status" value="1"/>
</dbReference>
<dbReference type="Proteomes" id="UP000265520">
    <property type="component" value="Unassembled WGS sequence"/>
</dbReference>
<dbReference type="EMBL" id="LXQA010018352">
    <property type="protein sequence ID" value="MCH90461.1"/>
    <property type="molecule type" value="Genomic_DNA"/>
</dbReference>
<keyword evidence="2" id="KW-0695">RNA-directed DNA polymerase</keyword>
<evidence type="ECO:0000259" key="1">
    <source>
        <dbReference type="Pfam" id="PF13456"/>
    </source>
</evidence>
<keyword evidence="2" id="KW-0808">Transferase</keyword>
<evidence type="ECO:0000313" key="3">
    <source>
        <dbReference type="Proteomes" id="UP000265520"/>
    </source>
</evidence>
<name>A0A392MSL2_9FABA</name>
<dbReference type="InterPro" id="IPR012337">
    <property type="entry name" value="RNaseH-like_sf"/>
</dbReference>
<keyword evidence="3" id="KW-1185">Reference proteome</keyword>
<organism evidence="2 3">
    <name type="scientific">Trifolium medium</name>
    <dbReference type="NCBI Taxonomy" id="97028"/>
    <lineage>
        <taxon>Eukaryota</taxon>
        <taxon>Viridiplantae</taxon>
        <taxon>Streptophyta</taxon>
        <taxon>Embryophyta</taxon>
        <taxon>Tracheophyta</taxon>
        <taxon>Spermatophyta</taxon>
        <taxon>Magnoliopsida</taxon>
        <taxon>eudicotyledons</taxon>
        <taxon>Gunneridae</taxon>
        <taxon>Pentapetalae</taxon>
        <taxon>rosids</taxon>
        <taxon>fabids</taxon>
        <taxon>Fabales</taxon>
        <taxon>Fabaceae</taxon>
        <taxon>Papilionoideae</taxon>
        <taxon>50 kb inversion clade</taxon>
        <taxon>NPAAA clade</taxon>
        <taxon>Hologalegina</taxon>
        <taxon>IRL clade</taxon>
        <taxon>Trifolieae</taxon>
        <taxon>Trifolium</taxon>
    </lineage>
</organism>
<dbReference type="InterPro" id="IPR044730">
    <property type="entry name" value="RNase_H-like_dom_plant"/>
</dbReference>
<sequence>MGLGGAPCTYCGCVAETMLHVMRDCPMVMPIWLKVVHISVRSVFFSSTAEQWIKFNLGNDVGWRFRGSDGEWLGRFTKHIGYGTTYVAELWGVLEGLRQARRLNFNKVELCVDSMVVVKHITSKEKSSLAGRSHVEHIRRLMNLEWEVVVHHSY</sequence>
<keyword evidence="2" id="KW-0548">Nucleotidyltransferase</keyword>
<dbReference type="PANTHER" id="PTHR47723">
    <property type="entry name" value="OS05G0353850 PROTEIN"/>
    <property type="match status" value="1"/>
</dbReference>
<dbReference type="Pfam" id="PF13456">
    <property type="entry name" value="RVT_3"/>
    <property type="match status" value="1"/>
</dbReference>
<dbReference type="GO" id="GO:0004523">
    <property type="term" value="F:RNA-DNA hybrid ribonuclease activity"/>
    <property type="evidence" value="ECO:0007669"/>
    <property type="project" value="InterPro"/>
</dbReference>
<proteinExistence type="predicted"/>
<gene>
    <name evidence="2" type="ORF">A2U01_0011377</name>
</gene>
<accession>A0A392MSL2</accession>